<sequence length="947" mass="105860">MSNANSIKVVARFRPQNRVEIESGGQPIVSFQGPDTCTVDSKEAQGSFTFDRVFDMSCKQSDIFDFSIKPTVDDILNGYNGTVFAYGQTGAGKSYTMMGTNIDDESGRGVIPRIVEQIFSQIMSSPANIEYTVRVSYMEIYMERIRDLLAPQNDNLPVHEEKSRGVYVKGLLEIYVSSVQEVFEVMRRGGNARAVAATNMNQESSRSHSIFVVTITQKNVETGSAKSGQLFLVDLAGSEKVGKTGASGQTLEEAKKINKSLSALGMVINALTDGKSSHIPYRDSKLTRILQESLGGNSRTTLIINCSPSSYNDAETLSTLRFGMRAKSIKNKAKVNAELSPAELKQMLAKAKTQITTFESYIVDLQSEVQLWRAGDAVPKERWVQPLLEDRVSGTKADSRPARPATPSRLLERAGAETPATSERAGTPSLPLDKDEREEFLRRENELQDQLAEKETQAAAIERQLRETKEELAIIKEHDGKLGKENERLVSESNEFKMQLERLAFENKEAQITMDGLKDANSELTTELDELKQQMLDMKMSAKETSAVLDEKEKKKAEKMAKMLAGFDLSGDVFSDNERSVADAIAQIDALFELASTGDPIPPDDLKALREKLLEVQGFVRQAELSTFSAASTEAEVQKRQELEAKLSALQQEHEDILSLNLDEADKEEVKALLAKTLSDKSSTQAELVEGLRTDLNVRVAENEKLKALVDDLQRRVKSNGAVPMANGKTVQQQLAEFDVMKKSLMRDLQNRCERVVELEISLDETREQYNNVLRSSNNRAQQKKMAFLERNLEQLTQVQRQLVEQNSALKKEVAIAERKLIARNERIQSLESLLQESQEKMAQANHKCVPSTLPCSCSYSCSCDCQSQSSRKKKPDTLSVSVHNPFARAMYILITFVLLQIRGPARGRQRQARGGEGRKHKGAGLADWPRWLQHWQPNRQAASWRR</sequence>
<dbReference type="FunFam" id="3.40.850.10:FF:000031">
    <property type="entry name" value="Kinesin-like protein"/>
    <property type="match status" value="1"/>
</dbReference>
<dbReference type="CDD" id="cd01369">
    <property type="entry name" value="KISc_KHC_KIF5"/>
    <property type="match status" value="1"/>
</dbReference>
<comment type="function">
    <text evidence="9">Kinesin is a microtubule-associated force-producing protein that may play a role in organelle transport. Its motor activity is directed toward the microtubule's plus end.</text>
</comment>
<dbReference type="AlphaFoldDB" id="A0AA40ET98"/>
<dbReference type="Pfam" id="PF00225">
    <property type="entry name" value="Kinesin"/>
    <property type="match status" value="1"/>
</dbReference>
<dbReference type="GO" id="GO:0005524">
    <property type="term" value="F:ATP binding"/>
    <property type="evidence" value="ECO:0007669"/>
    <property type="project" value="UniProtKB-UniRule"/>
</dbReference>
<feature type="binding site" evidence="10">
    <location>
        <begin position="87"/>
        <end position="94"/>
    </location>
    <ligand>
        <name>ATP</name>
        <dbReference type="ChEBI" id="CHEBI:30616"/>
    </ligand>
</feature>
<evidence type="ECO:0000313" key="15">
    <source>
        <dbReference type="EMBL" id="KAK0745073.1"/>
    </source>
</evidence>
<evidence type="ECO:0000256" key="6">
    <source>
        <dbReference type="ARBA" id="ARBA00023054"/>
    </source>
</evidence>
<dbReference type="GO" id="GO:0005874">
    <property type="term" value="C:microtubule"/>
    <property type="evidence" value="ECO:0007669"/>
    <property type="project" value="UniProtKB-KW"/>
</dbReference>
<feature type="coiled-coil region" evidence="12">
    <location>
        <begin position="633"/>
        <end position="660"/>
    </location>
</feature>
<dbReference type="Gene3D" id="3.40.850.10">
    <property type="entry name" value="Kinesin motor domain"/>
    <property type="match status" value="1"/>
</dbReference>
<keyword evidence="6 12" id="KW-0175">Coiled coil</keyword>
<evidence type="ECO:0000256" key="9">
    <source>
        <dbReference type="ARBA" id="ARBA00056728"/>
    </source>
</evidence>
<dbReference type="SMART" id="SM00129">
    <property type="entry name" value="KISc"/>
    <property type="match status" value="1"/>
</dbReference>
<evidence type="ECO:0000256" key="10">
    <source>
        <dbReference type="PROSITE-ProRule" id="PRU00283"/>
    </source>
</evidence>
<evidence type="ECO:0000256" key="5">
    <source>
        <dbReference type="ARBA" id="ARBA00022840"/>
    </source>
</evidence>
<dbReference type="InterPro" id="IPR027417">
    <property type="entry name" value="P-loop_NTPase"/>
</dbReference>
<comment type="similarity">
    <text evidence="10 11">Belongs to the TRAFAC class myosin-kinesin ATPase superfamily. Kinesin family.</text>
</comment>
<evidence type="ECO:0000259" key="14">
    <source>
        <dbReference type="PROSITE" id="PS50067"/>
    </source>
</evidence>
<evidence type="ECO:0000256" key="12">
    <source>
        <dbReference type="SAM" id="Coils"/>
    </source>
</evidence>
<evidence type="ECO:0000256" key="1">
    <source>
        <dbReference type="ARBA" id="ARBA00004245"/>
    </source>
</evidence>
<dbReference type="InterPro" id="IPR059182">
    <property type="entry name" value="Khc_C"/>
</dbReference>
<evidence type="ECO:0000256" key="13">
    <source>
        <dbReference type="SAM" id="MobiDB-lite"/>
    </source>
</evidence>
<keyword evidence="16" id="KW-1185">Reference proteome</keyword>
<evidence type="ECO:0000256" key="11">
    <source>
        <dbReference type="RuleBase" id="RU000394"/>
    </source>
</evidence>
<name>A0AA40ET98_9PEZI</name>
<evidence type="ECO:0000256" key="8">
    <source>
        <dbReference type="ARBA" id="ARBA00023212"/>
    </source>
</evidence>
<reference evidence="15" key="1">
    <citation type="submission" date="2023-06" db="EMBL/GenBank/DDBJ databases">
        <title>Genome-scale phylogeny and comparative genomics of the fungal order Sordariales.</title>
        <authorList>
            <consortium name="Lawrence Berkeley National Laboratory"/>
            <person name="Hensen N."/>
            <person name="Bonometti L."/>
            <person name="Westerberg I."/>
            <person name="Brannstrom I.O."/>
            <person name="Guillou S."/>
            <person name="Cros-Aarteil S."/>
            <person name="Calhoun S."/>
            <person name="Haridas S."/>
            <person name="Kuo A."/>
            <person name="Mondo S."/>
            <person name="Pangilinan J."/>
            <person name="Riley R."/>
            <person name="Labutti K."/>
            <person name="Andreopoulos B."/>
            <person name="Lipzen A."/>
            <person name="Chen C."/>
            <person name="Yanf M."/>
            <person name="Daum C."/>
            <person name="Ng V."/>
            <person name="Clum A."/>
            <person name="Steindorff A."/>
            <person name="Ohm R."/>
            <person name="Martin F."/>
            <person name="Silar P."/>
            <person name="Natvig D."/>
            <person name="Lalanne C."/>
            <person name="Gautier V."/>
            <person name="Ament-Velasquez S.L."/>
            <person name="Kruys A."/>
            <person name="Hutchinson M.I."/>
            <person name="Powell A.J."/>
            <person name="Barry K."/>
            <person name="Miller A.N."/>
            <person name="Grigoriev I.V."/>
            <person name="Debuchy R."/>
            <person name="Gladieux P."/>
            <person name="Thoren M.H."/>
            <person name="Johannesson H."/>
        </authorList>
    </citation>
    <scope>NUCLEOTIDE SEQUENCE</scope>
    <source>
        <strain evidence="15">CBS 540.89</strain>
    </source>
</reference>
<dbReference type="InterPro" id="IPR001752">
    <property type="entry name" value="Kinesin_motor_dom"/>
</dbReference>
<dbReference type="PROSITE" id="PS50067">
    <property type="entry name" value="KINESIN_MOTOR_2"/>
    <property type="match status" value="1"/>
</dbReference>
<keyword evidence="3 11" id="KW-0493">Microtubule</keyword>
<evidence type="ECO:0000313" key="16">
    <source>
        <dbReference type="Proteomes" id="UP001172159"/>
    </source>
</evidence>
<feature type="coiled-coil region" evidence="12">
    <location>
        <begin position="756"/>
        <end position="848"/>
    </location>
</feature>
<comment type="subcellular location">
    <subcellularLocation>
        <location evidence="1">Cytoplasm</location>
        <location evidence="1">Cytoskeleton</location>
    </subcellularLocation>
</comment>
<keyword evidence="4 10" id="KW-0547">Nucleotide-binding</keyword>
<feature type="region of interest" description="Disordered" evidence="13">
    <location>
        <begin position="392"/>
        <end position="434"/>
    </location>
</feature>
<dbReference type="SUPFAM" id="SSF52540">
    <property type="entry name" value="P-loop containing nucleoside triphosphate hydrolases"/>
    <property type="match status" value="1"/>
</dbReference>
<dbReference type="EMBL" id="JAUKTV010000002">
    <property type="protein sequence ID" value="KAK0745073.1"/>
    <property type="molecule type" value="Genomic_DNA"/>
</dbReference>
<dbReference type="PANTHER" id="PTHR47968">
    <property type="entry name" value="CENTROMERE PROTEIN E"/>
    <property type="match status" value="1"/>
</dbReference>
<dbReference type="CDD" id="cd23649">
    <property type="entry name" value="Khc_CBD_cc"/>
    <property type="match status" value="1"/>
</dbReference>
<gene>
    <name evidence="15" type="ORF">B0T21DRAFT_97137</name>
</gene>
<keyword evidence="2" id="KW-0963">Cytoplasm</keyword>
<dbReference type="Proteomes" id="UP001172159">
    <property type="component" value="Unassembled WGS sequence"/>
</dbReference>
<protein>
    <recommendedName>
        <fullName evidence="11">Kinesin-like protein</fullName>
    </recommendedName>
</protein>
<dbReference type="PRINTS" id="PR00380">
    <property type="entry name" value="KINESINHEAVY"/>
</dbReference>
<comment type="caution">
    <text evidence="15">The sequence shown here is derived from an EMBL/GenBank/DDBJ whole genome shotgun (WGS) entry which is preliminary data.</text>
</comment>
<keyword evidence="7 10" id="KW-0505">Motor protein</keyword>
<evidence type="ECO:0000256" key="3">
    <source>
        <dbReference type="ARBA" id="ARBA00022701"/>
    </source>
</evidence>
<evidence type="ECO:0000256" key="2">
    <source>
        <dbReference type="ARBA" id="ARBA00022490"/>
    </source>
</evidence>
<keyword evidence="5 10" id="KW-0067">ATP-binding</keyword>
<dbReference type="PANTHER" id="PTHR47968:SF75">
    <property type="entry name" value="CENTROMERE-ASSOCIATED PROTEIN E"/>
    <property type="match status" value="1"/>
</dbReference>
<feature type="compositionally biased region" description="Basic and acidic residues" evidence="13">
    <location>
        <begin position="392"/>
        <end position="401"/>
    </location>
</feature>
<dbReference type="GO" id="GO:0008017">
    <property type="term" value="F:microtubule binding"/>
    <property type="evidence" value="ECO:0007669"/>
    <property type="project" value="InterPro"/>
</dbReference>
<dbReference type="GO" id="GO:0016787">
    <property type="term" value="F:hydrolase activity"/>
    <property type="evidence" value="ECO:0007669"/>
    <property type="project" value="UniProtKB-KW"/>
</dbReference>
<keyword evidence="8" id="KW-0206">Cytoskeleton</keyword>
<keyword evidence="15" id="KW-0378">Hydrolase</keyword>
<dbReference type="PROSITE" id="PS00411">
    <property type="entry name" value="KINESIN_MOTOR_1"/>
    <property type="match status" value="1"/>
</dbReference>
<proteinExistence type="inferred from homology"/>
<dbReference type="GO" id="GO:0003777">
    <property type="term" value="F:microtubule motor activity"/>
    <property type="evidence" value="ECO:0007669"/>
    <property type="project" value="InterPro"/>
</dbReference>
<dbReference type="InterPro" id="IPR019821">
    <property type="entry name" value="Kinesin_motor_CS"/>
</dbReference>
<dbReference type="InterPro" id="IPR027640">
    <property type="entry name" value="Kinesin-like_fam"/>
</dbReference>
<feature type="domain" description="Kinesin motor" evidence="14">
    <location>
        <begin position="6"/>
        <end position="329"/>
    </location>
</feature>
<dbReference type="GO" id="GO:0007018">
    <property type="term" value="P:microtubule-based movement"/>
    <property type="evidence" value="ECO:0007669"/>
    <property type="project" value="InterPro"/>
</dbReference>
<dbReference type="InterPro" id="IPR036961">
    <property type="entry name" value="Kinesin_motor_dom_sf"/>
</dbReference>
<evidence type="ECO:0000256" key="4">
    <source>
        <dbReference type="ARBA" id="ARBA00022741"/>
    </source>
</evidence>
<organism evidence="15 16">
    <name type="scientific">Apiosordaria backusii</name>
    <dbReference type="NCBI Taxonomy" id="314023"/>
    <lineage>
        <taxon>Eukaryota</taxon>
        <taxon>Fungi</taxon>
        <taxon>Dikarya</taxon>
        <taxon>Ascomycota</taxon>
        <taxon>Pezizomycotina</taxon>
        <taxon>Sordariomycetes</taxon>
        <taxon>Sordariomycetidae</taxon>
        <taxon>Sordariales</taxon>
        <taxon>Lasiosphaeriaceae</taxon>
        <taxon>Apiosordaria</taxon>
    </lineage>
</organism>
<evidence type="ECO:0000256" key="7">
    <source>
        <dbReference type="ARBA" id="ARBA00023175"/>
    </source>
</evidence>
<accession>A0AA40ET98</accession>
<feature type="coiled-coil region" evidence="12">
    <location>
        <begin position="437"/>
        <end position="541"/>
    </location>
</feature>